<dbReference type="InterPro" id="IPR012340">
    <property type="entry name" value="NA-bd_OB-fold"/>
</dbReference>
<dbReference type="InterPro" id="IPR004088">
    <property type="entry name" value="KH_dom_type_1"/>
</dbReference>
<evidence type="ECO:0000256" key="1">
    <source>
        <dbReference type="ARBA" id="ARBA00008010"/>
    </source>
</evidence>
<organism evidence="6 7">
    <name type="scientific">Tanacetum coccineum</name>
    <dbReference type="NCBI Taxonomy" id="301880"/>
    <lineage>
        <taxon>Eukaryota</taxon>
        <taxon>Viridiplantae</taxon>
        <taxon>Streptophyta</taxon>
        <taxon>Embryophyta</taxon>
        <taxon>Tracheophyta</taxon>
        <taxon>Spermatophyta</taxon>
        <taxon>Magnoliopsida</taxon>
        <taxon>eudicotyledons</taxon>
        <taxon>Gunneridae</taxon>
        <taxon>Pentapetalae</taxon>
        <taxon>asterids</taxon>
        <taxon>campanulids</taxon>
        <taxon>Asterales</taxon>
        <taxon>Asteraceae</taxon>
        <taxon>Asteroideae</taxon>
        <taxon>Anthemideae</taxon>
        <taxon>Anthemidinae</taxon>
        <taxon>Tanacetum</taxon>
    </lineage>
</organism>
<dbReference type="PRINTS" id="PR01658">
    <property type="entry name" value="MCMPROTEIN2"/>
</dbReference>
<gene>
    <name evidence="6" type="ORF">Tco_1082374</name>
</gene>
<dbReference type="SUPFAM" id="SSF50249">
    <property type="entry name" value="Nucleic acid-binding proteins"/>
    <property type="match status" value="1"/>
</dbReference>
<dbReference type="InterPro" id="IPR036612">
    <property type="entry name" value="KH_dom_type_1_sf"/>
</dbReference>
<dbReference type="InterPro" id="IPR023298">
    <property type="entry name" value="ATPase_P-typ_TM_dom_sf"/>
</dbReference>
<proteinExistence type="inferred from homology"/>
<dbReference type="Gene3D" id="3.30.1370.10">
    <property type="entry name" value="K Homology domain, type 1"/>
    <property type="match status" value="2"/>
</dbReference>
<dbReference type="PANTHER" id="PTHR11630:SF44">
    <property type="entry name" value="DNA REPLICATION LICENSING FACTOR MCM2"/>
    <property type="match status" value="1"/>
</dbReference>
<dbReference type="PANTHER" id="PTHR11630">
    <property type="entry name" value="DNA REPLICATION LICENSING FACTOR MCM FAMILY MEMBER"/>
    <property type="match status" value="1"/>
</dbReference>
<reference evidence="6" key="2">
    <citation type="submission" date="2022-01" db="EMBL/GenBank/DDBJ databases">
        <authorList>
            <person name="Yamashiro T."/>
            <person name="Shiraishi A."/>
            <person name="Satake H."/>
            <person name="Nakayama K."/>
        </authorList>
    </citation>
    <scope>NUCLEOTIDE SEQUENCE</scope>
</reference>
<dbReference type="InterPro" id="IPR004087">
    <property type="entry name" value="KH_dom"/>
</dbReference>
<evidence type="ECO:0000256" key="3">
    <source>
        <dbReference type="ARBA" id="ARBA00023306"/>
    </source>
</evidence>
<comment type="similarity">
    <text evidence="1">Belongs to the MCM family.</text>
</comment>
<dbReference type="SMART" id="SM00322">
    <property type="entry name" value="KH"/>
    <property type="match status" value="2"/>
</dbReference>
<evidence type="ECO:0000256" key="2">
    <source>
        <dbReference type="ARBA" id="ARBA00022884"/>
    </source>
</evidence>
<dbReference type="Proteomes" id="UP001151760">
    <property type="component" value="Unassembled WGS sequence"/>
</dbReference>
<protein>
    <submittedName>
        <fullName evidence="6">DNA replication licensing factor MCM2</fullName>
    </submittedName>
</protein>
<keyword evidence="7" id="KW-1185">Reference proteome</keyword>
<evidence type="ECO:0000259" key="5">
    <source>
        <dbReference type="SMART" id="SM00322"/>
    </source>
</evidence>
<dbReference type="InterPro" id="IPR031327">
    <property type="entry name" value="MCM"/>
</dbReference>
<feature type="domain" description="K Homology" evidence="5">
    <location>
        <begin position="131"/>
        <end position="259"/>
    </location>
</feature>
<dbReference type="SUPFAM" id="SSF81665">
    <property type="entry name" value="Calcium ATPase, transmembrane domain M"/>
    <property type="match status" value="1"/>
</dbReference>
<dbReference type="InterPro" id="IPR008045">
    <property type="entry name" value="MCM2"/>
</dbReference>
<keyword evidence="2 4" id="KW-0694">RNA-binding</keyword>
<dbReference type="Pfam" id="PF00013">
    <property type="entry name" value="KH_1"/>
    <property type="match status" value="2"/>
</dbReference>
<evidence type="ECO:0000256" key="4">
    <source>
        <dbReference type="PROSITE-ProRule" id="PRU00117"/>
    </source>
</evidence>
<dbReference type="EMBL" id="BQNB010020211">
    <property type="protein sequence ID" value="GJT93529.1"/>
    <property type="molecule type" value="Genomic_DNA"/>
</dbReference>
<dbReference type="Gene3D" id="2.20.28.10">
    <property type="match status" value="1"/>
</dbReference>
<name>A0ABQ5I124_9ASTR</name>
<dbReference type="PROSITE" id="PS50084">
    <property type="entry name" value="KH_TYPE_1"/>
    <property type="match status" value="2"/>
</dbReference>
<evidence type="ECO:0000313" key="7">
    <source>
        <dbReference type="Proteomes" id="UP001151760"/>
    </source>
</evidence>
<keyword evidence="3" id="KW-0131">Cell cycle</keyword>
<dbReference type="Gene3D" id="1.20.1110.10">
    <property type="entry name" value="Calcium-transporting ATPase, transmembrane domain"/>
    <property type="match status" value="1"/>
</dbReference>
<accession>A0ABQ5I124</accession>
<dbReference type="InterPro" id="IPR033762">
    <property type="entry name" value="MCM_OB"/>
</dbReference>
<feature type="domain" description="K Homology" evidence="5">
    <location>
        <begin position="14"/>
        <end position="91"/>
    </location>
</feature>
<dbReference type="Gene3D" id="2.40.50.140">
    <property type="entry name" value="Nucleic acid-binding proteins"/>
    <property type="match status" value="1"/>
</dbReference>
<dbReference type="SUPFAM" id="SSF54791">
    <property type="entry name" value="Eukaryotic type KH-domain (KH-domain type I)"/>
    <property type="match status" value="2"/>
</dbReference>
<comment type="caution">
    <text evidence="6">The sequence shown here is derived from an EMBL/GenBank/DDBJ whole genome shotgun (WGS) entry which is preliminary data.</text>
</comment>
<evidence type="ECO:0000313" key="6">
    <source>
        <dbReference type="EMBL" id="GJT93529.1"/>
    </source>
</evidence>
<sequence length="526" mass="58404">MLILCSGNWSVFGEEHLGAMLVPGHVVSNVMGRGRANVDTIRKISEASVEKSDNKSSCGDRIAVITGKPEQKHYFPGKRKRGKDYKEGMLRGTEVTLKGLKRKDVQLLRKFRIHFKGGFENAEVGGDPKLSSSALEMLVPGHAVGNVMGRGRANVDNIRKISEASVEISDNKSSCGDCVAVISGKPEQKHYFPGKRKRGKDYKEGMASRTLVTPTQAGAECSLLSCQDRKHILGVIITLKGLKRKDVQLLRKFRIQFKEGFENAEVGGDPKDDYVGNFSGIVGVVTRLSEVFQHLLEVKYTCNKCTSLLGSFLQKLSTAEVVGRSCSHCQSEGPFTVIREKTVYSRYQKLTLQSRHYLVSPTTAPISIEVILLDELIGCARLGQEIIIPSLCLSFFSTTVISVKSPFPFANIQEIIGIYTKNYDFLLAAEHEFSAYTKVFEANYVANKQERLFPYLLNDSVKEQVLHMSKDPQINTKQFIRYMISSNIGEVVCIFVAAVLGIPDTLVPVSCFSSLYLYDITLMLPI</sequence>
<reference evidence="6" key="1">
    <citation type="journal article" date="2022" name="Int. J. Mol. Sci.">
        <title>Draft Genome of Tanacetum Coccineum: Genomic Comparison of Closely Related Tanacetum-Family Plants.</title>
        <authorList>
            <person name="Yamashiro T."/>
            <person name="Shiraishi A."/>
            <person name="Nakayama K."/>
            <person name="Satake H."/>
        </authorList>
    </citation>
    <scope>NUCLEOTIDE SEQUENCE</scope>
</reference>
<dbReference type="Pfam" id="PF17207">
    <property type="entry name" value="MCM_OB"/>
    <property type="match status" value="1"/>
</dbReference>